<reference evidence="2" key="1">
    <citation type="submission" date="2021-01" db="EMBL/GenBank/DDBJ databases">
        <title>Whole genome shotgun sequence of Catellatospora methionotrophica NBRC 14553.</title>
        <authorList>
            <person name="Komaki H."/>
            <person name="Tamura T."/>
        </authorList>
    </citation>
    <scope>NUCLEOTIDE SEQUENCE</scope>
    <source>
        <strain evidence="2">NBRC 14553</strain>
    </source>
</reference>
<sequence length="151" mass="16192">MPHVPDTDNDDTSPEGLFAVLRHAVLDGPGSTPSRVRHVVAHAKLDEVSHELRGYVDTMREHAWSSTDEQVRDLLTVGWSEDQVYELTVAVALGAGQRRLDAGLAAITRARTRSADEATVPVVVPAQPAAPQPAAPRPDSLRAEVARHAAA</sequence>
<dbReference type="SUPFAM" id="SSF69118">
    <property type="entry name" value="AhpD-like"/>
    <property type="match status" value="1"/>
</dbReference>
<dbReference type="RefSeq" id="WP_166388328.1">
    <property type="nucleotide sequence ID" value="NZ_BAAATT010000026.1"/>
</dbReference>
<accession>A0A8J3L1C6</accession>
<dbReference type="EMBL" id="BONJ01000003">
    <property type="protein sequence ID" value="GIG12762.1"/>
    <property type="molecule type" value="Genomic_DNA"/>
</dbReference>
<evidence type="ECO:0000313" key="3">
    <source>
        <dbReference type="Proteomes" id="UP000660339"/>
    </source>
</evidence>
<feature type="region of interest" description="Disordered" evidence="1">
    <location>
        <begin position="126"/>
        <end position="151"/>
    </location>
</feature>
<comment type="caution">
    <text evidence="2">The sequence shown here is derived from an EMBL/GenBank/DDBJ whole genome shotgun (WGS) entry which is preliminary data.</text>
</comment>
<keyword evidence="3" id="KW-1185">Reference proteome</keyword>
<dbReference type="Proteomes" id="UP000660339">
    <property type="component" value="Unassembled WGS sequence"/>
</dbReference>
<gene>
    <name evidence="2" type="ORF">Cme02nite_10940</name>
</gene>
<evidence type="ECO:0000256" key="1">
    <source>
        <dbReference type="SAM" id="MobiDB-lite"/>
    </source>
</evidence>
<feature type="compositionally biased region" description="Basic and acidic residues" evidence="1">
    <location>
        <begin position="139"/>
        <end position="151"/>
    </location>
</feature>
<organism evidence="2 3">
    <name type="scientific">Catellatospora methionotrophica</name>
    <dbReference type="NCBI Taxonomy" id="121620"/>
    <lineage>
        <taxon>Bacteria</taxon>
        <taxon>Bacillati</taxon>
        <taxon>Actinomycetota</taxon>
        <taxon>Actinomycetes</taxon>
        <taxon>Micromonosporales</taxon>
        <taxon>Micromonosporaceae</taxon>
        <taxon>Catellatospora</taxon>
    </lineage>
</organism>
<proteinExistence type="predicted"/>
<evidence type="ECO:0000313" key="2">
    <source>
        <dbReference type="EMBL" id="GIG12762.1"/>
    </source>
</evidence>
<protein>
    <submittedName>
        <fullName evidence="2">Uncharacterized protein</fullName>
    </submittedName>
</protein>
<dbReference type="InterPro" id="IPR029032">
    <property type="entry name" value="AhpD-like"/>
</dbReference>
<name>A0A8J3L1C6_9ACTN</name>
<dbReference type="AlphaFoldDB" id="A0A8J3L1C6"/>
<dbReference type="Gene3D" id="1.20.1290.10">
    <property type="entry name" value="AhpD-like"/>
    <property type="match status" value="1"/>
</dbReference>